<dbReference type="AlphaFoldDB" id="A0A059BXS8"/>
<evidence type="ECO:0000259" key="2">
    <source>
        <dbReference type="PROSITE" id="PS50076"/>
    </source>
</evidence>
<dbReference type="SMART" id="SM00271">
    <property type="entry name" value="DnaJ"/>
    <property type="match status" value="1"/>
</dbReference>
<dbReference type="CDD" id="cd06257">
    <property type="entry name" value="DnaJ"/>
    <property type="match status" value="1"/>
</dbReference>
<protein>
    <recommendedName>
        <fullName evidence="2">J domain-containing protein</fullName>
    </recommendedName>
</protein>
<dbReference type="PANTHER" id="PTHR45432">
    <property type="entry name" value="CHAPERONE PROTEIN DNAJ 11, CHLOROPLASTIC-LIKE"/>
    <property type="match status" value="1"/>
</dbReference>
<sequence>MLALAVAAAAASPPLPASPRGALSPPGSPANRRRPPPSPPGAPAAVGGVGVGGGGGGGSLYEVLRVERTASPTEIKGAYRTLAKLYHPDALSPVEAGSDGRDFLEIHDAYATLSDPSARALYDLSPRVSPAGVALERRRLVLPDPEGGTPISAE</sequence>
<dbReference type="InterPro" id="IPR036869">
    <property type="entry name" value="J_dom_sf"/>
</dbReference>
<gene>
    <name evidence="3" type="ORF">EUGRSUZ_F03659</name>
</gene>
<evidence type="ECO:0000313" key="3">
    <source>
        <dbReference type="EMBL" id="KCW70430.1"/>
    </source>
</evidence>
<dbReference type="PRINTS" id="PR00625">
    <property type="entry name" value="JDOMAIN"/>
</dbReference>
<dbReference type="Gene3D" id="1.10.287.110">
    <property type="entry name" value="DnaJ domain"/>
    <property type="match status" value="1"/>
</dbReference>
<feature type="compositionally biased region" description="Low complexity" evidence="1">
    <location>
        <begin position="10"/>
        <end position="25"/>
    </location>
</feature>
<feature type="region of interest" description="Disordered" evidence="1">
    <location>
        <begin position="10"/>
        <end position="51"/>
    </location>
</feature>
<dbReference type="STRING" id="71139.A0A059BXS8"/>
<feature type="domain" description="J" evidence="2">
    <location>
        <begin position="59"/>
        <end position="126"/>
    </location>
</feature>
<dbReference type="SUPFAM" id="SSF46565">
    <property type="entry name" value="Chaperone J-domain"/>
    <property type="match status" value="1"/>
</dbReference>
<name>A0A059BXS8_EUCGR</name>
<dbReference type="EMBL" id="KK198758">
    <property type="protein sequence ID" value="KCW70430.1"/>
    <property type="molecule type" value="Genomic_DNA"/>
</dbReference>
<dbReference type="InParanoid" id="A0A059BXS8"/>
<dbReference type="PROSITE" id="PS50076">
    <property type="entry name" value="DNAJ_2"/>
    <property type="match status" value="1"/>
</dbReference>
<dbReference type="PANTHER" id="PTHR45432:SF2">
    <property type="entry name" value="CHAPERONE PROTEIN DNAJ 11, CHLOROPLASTIC"/>
    <property type="match status" value="1"/>
</dbReference>
<dbReference type="eggNOG" id="KOG0712">
    <property type="taxonomic scope" value="Eukaryota"/>
</dbReference>
<reference evidence="3" key="1">
    <citation type="submission" date="2013-07" db="EMBL/GenBank/DDBJ databases">
        <title>The genome of Eucalyptus grandis.</title>
        <authorList>
            <person name="Schmutz J."/>
            <person name="Hayes R."/>
            <person name="Myburg A."/>
            <person name="Tuskan G."/>
            <person name="Grattapaglia D."/>
            <person name="Rokhsar D.S."/>
        </authorList>
    </citation>
    <scope>NUCLEOTIDE SEQUENCE</scope>
    <source>
        <tissue evidence="3">Leaf extractions</tissue>
    </source>
</reference>
<evidence type="ECO:0000256" key="1">
    <source>
        <dbReference type="SAM" id="MobiDB-lite"/>
    </source>
</evidence>
<organism evidence="3">
    <name type="scientific">Eucalyptus grandis</name>
    <name type="common">Flooded gum</name>
    <dbReference type="NCBI Taxonomy" id="71139"/>
    <lineage>
        <taxon>Eukaryota</taxon>
        <taxon>Viridiplantae</taxon>
        <taxon>Streptophyta</taxon>
        <taxon>Embryophyta</taxon>
        <taxon>Tracheophyta</taxon>
        <taxon>Spermatophyta</taxon>
        <taxon>Magnoliopsida</taxon>
        <taxon>eudicotyledons</taxon>
        <taxon>Gunneridae</taxon>
        <taxon>Pentapetalae</taxon>
        <taxon>rosids</taxon>
        <taxon>malvids</taxon>
        <taxon>Myrtales</taxon>
        <taxon>Myrtaceae</taxon>
        <taxon>Myrtoideae</taxon>
        <taxon>Eucalypteae</taxon>
        <taxon>Eucalyptus</taxon>
    </lineage>
</organism>
<accession>A0A059BXS8</accession>
<dbReference type="Gramene" id="KCW70430">
    <property type="protein sequence ID" value="KCW70430"/>
    <property type="gene ID" value="EUGRSUZ_F03659"/>
</dbReference>
<dbReference type="GO" id="GO:0009507">
    <property type="term" value="C:chloroplast"/>
    <property type="evidence" value="ECO:0007669"/>
    <property type="project" value="EnsemblPlants"/>
</dbReference>
<proteinExistence type="predicted"/>
<dbReference type="InterPro" id="IPR001623">
    <property type="entry name" value="DnaJ_domain"/>
</dbReference>
<dbReference type="Pfam" id="PF00226">
    <property type="entry name" value="DnaJ"/>
    <property type="match status" value="1"/>
</dbReference>